<keyword evidence="3" id="KW-1185">Reference proteome</keyword>
<evidence type="ECO:0000313" key="2">
    <source>
        <dbReference type="EMBL" id="GMF31594.1"/>
    </source>
</evidence>
<reference evidence="2" key="1">
    <citation type="submission" date="2023-04" db="EMBL/GenBank/DDBJ databases">
        <title>Phytophthora fragariaefolia NBRC 109709.</title>
        <authorList>
            <person name="Ichikawa N."/>
            <person name="Sato H."/>
            <person name="Tonouchi N."/>
        </authorList>
    </citation>
    <scope>NUCLEOTIDE SEQUENCE</scope>
    <source>
        <strain evidence="2">NBRC 109709</strain>
    </source>
</reference>
<feature type="compositionally biased region" description="Basic and acidic residues" evidence="1">
    <location>
        <begin position="28"/>
        <end position="38"/>
    </location>
</feature>
<dbReference type="Proteomes" id="UP001165121">
    <property type="component" value="Unassembled WGS sequence"/>
</dbReference>
<accession>A0A9W6UDS3</accession>
<proteinExistence type="predicted"/>
<comment type="caution">
    <text evidence="2">The sequence shown here is derived from an EMBL/GenBank/DDBJ whole genome shotgun (WGS) entry which is preliminary data.</text>
</comment>
<sequence length="76" mass="8350">MRSDHHDSSDDDGDKNDVNNRGDGSGRAGEDDRGRDGADGNGGERQQPGRVPAPVQTQQSDDLEEMDWWDALTPRQ</sequence>
<feature type="region of interest" description="Disordered" evidence="1">
    <location>
        <begin position="1"/>
        <end position="76"/>
    </location>
</feature>
<organism evidence="2 3">
    <name type="scientific">Phytophthora fragariaefolia</name>
    <dbReference type="NCBI Taxonomy" id="1490495"/>
    <lineage>
        <taxon>Eukaryota</taxon>
        <taxon>Sar</taxon>
        <taxon>Stramenopiles</taxon>
        <taxon>Oomycota</taxon>
        <taxon>Peronosporomycetes</taxon>
        <taxon>Peronosporales</taxon>
        <taxon>Peronosporaceae</taxon>
        <taxon>Phytophthora</taxon>
    </lineage>
</organism>
<evidence type="ECO:0000256" key="1">
    <source>
        <dbReference type="SAM" id="MobiDB-lite"/>
    </source>
</evidence>
<name>A0A9W6UDS3_9STRA</name>
<dbReference type="AlphaFoldDB" id="A0A9W6UDS3"/>
<evidence type="ECO:0000313" key="3">
    <source>
        <dbReference type="Proteomes" id="UP001165121"/>
    </source>
</evidence>
<dbReference type="EMBL" id="BSXT01000641">
    <property type="protein sequence ID" value="GMF31594.1"/>
    <property type="molecule type" value="Genomic_DNA"/>
</dbReference>
<protein>
    <submittedName>
        <fullName evidence="2">Unnamed protein product</fullName>
    </submittedName>
</protein>
<gene>
    <name evidence="2" type="ORF">Pfra01_000729400</name>
</gene>